<organism evidence="6 7">
    <name type="scientific">Clostridium argentinense CDC 2741</name>
    <dbReference type="NCBI Taxonomy" id="1418104"/>
    <lineage>
        <taxon>Bacteria</taxon>
        <taxon>Bacillati</taxon>
        <taxon>Bacillota</taxon>
        <taxon>Clostridia</taxon>
        <taxon>Eubacteriales</taxon>
        <taxon>Clostridiaceae</taxon>
        <taxon>Clostridium</taxon>
    </lineage>
</organism>
<sequence length="324" mass="37450">MNSLINVLSKHIQNYQIFAKPDNILITSSSQQALNILSIMPFPNGKSNILIEQPTYHGMIKSLELNNIPVLGINRDFNGLDLYELEKLFKYGNIKFFYSIPRFHNPTGTSYSKLEKQEIVKLANKYDVYIVEDDIAADLDMNKKNDPMFSYDISSKVIYLKSYSKILMPGLRVAALILPDLLINSFLEHKKWTDINSPILSQGALEIYIKNGMFDTYMKQLVNLYAERMGSLKNTLLKYKHPRIKYNIPESGYFGCIYADGSLKHDKTLNSLHHKNIKIFNPAECFLKEYRCNNYFRITISKVNSKQIMKNTPIILDTIKKYLA</sequence>
<dbReference type="InterPro" id="IPR050859">
    <property type="entry name" value="Class-I_PLP-dep_aminotransf"/>
</dbReference>
<dbReference type="Pfam" id="PF00155">
    <property type="entry name" value="Aminotran_1_2"/>
    <property type="match status" value="1"/>
</dbReference>
<feature type="domain" description="Aminotransferase class I/classII large" evidence="5">
    <location>
        <begin position="9"/>
        <end position="308"/>
    </location>
</feature>
<keyword evidence="7" id="KW-1185">Reference proteome</keyword>
<gene>
    <name evidence="6" type="ORF">U732_3662</name>
</gene>
<dbReference type="EMBL" id="AYSO01000013">
    <property type="protein sequence ID" value="KIE47747.1"/>
    <property type="molecule type" value="Genomic_DNA"/>
</dbReference>
<name>A0A0C1R2K6_9CLOT</name>
<dbReference type="PANTHER" id="PTHR42790">
    <property type="entry name" value="AMINOTRANSFERASE"/>
    <property type="match status" value="1"/>
</dbReference>
<protein>
    <submittedName>
        <fullName evidence="6">Aminotransferase class I and II family protein</fullName>
    </submittedName>
</protein>
<evidence type="ECO:0000256" key="1">
    <source>
        <dbReference type="ARBA" id="ARBA00001933"/>
    </source>
</evidence>
<keyword evidence="2 6" id="KW-0032">Aminotransferase</keyword>
<evidence type="ECO:0000313" key="7">
    <source>
        <dbReference type="Proteomes" id="UP000031366"/>
    </source>
</evidence>
<comment type="caution">
    <text evidence="6">The sequence shown here is derived from an EMBL/GenBank/DDBJ whole genome shotgun (WGS) entry which is preliminary data.</text>
</comment>
<dbReference type="InterPro" id="IPR015421">
    <property type="entry name" value="PyrdxlP-dep_Trfase_major"/>
</dbReference>
<accession>A0A0C1R2K6</accession>
<dbReference type="GO" id="GO:0030170">
    <property type="term" value="F:pyridoxal phosphate binding"/>
    <property type="evidence" value="ECO:0007669"/>
    <property type="project" value="InterPro"/>
</dbReference>
<dbReference type="InterPro" id="IPR015424">
    <property type="entry name" value="PyrdxlP-dep_Trfase"/>
</dbReference>
<dbReference type="CDD" id="cd00609">
    <property type="entry name" value="AAT_like"/>
    <property type="match status" value="1"/>
</dbReference>
<dbReference type="Gene3D" id="3.40.640.10">
    <property type="entry name" value="Type I PLP-dependent aspartate aminotransferase-like (Major domain)"/>
    <property type="match status" value="1"/>
</dbReference>
<dbReference type="AlphaFoldDB" id="A0A0C1R2K6"/>
<keyword evidence="3 6" id="KW-0808">Transferase</keyword>
<reference evidence="6 7" key="1">
    <citation type="journal article" date="2015" name="Infect. Genet. Evol.">
        <title>Genomic sequences of six botulinum neurotoxin-producing strains representing three clostridial species illustrate the mobility and diversity of botulinum neurotoxin genes.</title>
        <authorList>
            <person name="Smith T.J."/>
            <person name="Hill K.K."/>
            <person name="Xie G."/>
            <person name="Foley B.T."/>
            <person name="Williamson C.H."/>
            <person name="Foster J.T."/>
            <person name="Johnson S.L."/>
            <person name="Chertkov O."/>
            <person name="Teshima H."/>
            <person name="Gibbons H.S."/>
            <person name="Johnsky L.A."/>
            <person name="Karavis M.A."/>
            <person name="Smith L.A."/>
        </authorList>
    </citation>
    <scope>NUCLEOTIDE SEQUENCE [LARGE SCALE GENOMIC DNA]</scope>
    <source>
        <strain evidence="6 7">CDC 2741</strain>
    </source>
</reference>
<evidence type="ECO:0000256" key="4">
    <source>
        <dbReference type="ARBA" id="ARBA00022898"/>
    </source>
</evidence>
<dbReference type="SUPFAM" id="SSF53383">
    <property type="entry name" value="PLP-dependent transferases"/>
    <property type="match status" value="1"/>
</dbReference>
<dbReference type="PANTHER" id="PTHR42790:SF6">
    <property type="entry name" value="GNTR-FAMILY TRANSCRIPTIONAL REGULATOR"/>
    <property type="match status" value="1"/>
</dbReference>
<dbReference type="InterPro" id="IPR004839">
    <property type="entry name" value="Aminotransferase_I/II_large"/>
</dbReference>
<dbReference type="GO" id="GO:1901605">
    <property type="term" value="P:alpha-amino acid metabolic process"/>
    <property type="evidence" value="ECO:0007669"/>
    <property type="project" value="TreeGrafter"/>
</dbReference>
<keyword evidence="4" id="KW-0663">Pyridoxal phosphate</keyword>
<dbReference type="Proteomes" id="UP000031366">
    <property type="component" value="Unassembled WGS sequence"/>
</dbReference>
<evidence type="ECO:0000259" key="5">
    <source>
        <dbReference type="Pfam" id="PF00155"/>
    </source>
</evidence>
<comment type="cofactor">
    <cofactor evidence="1">
        <name>pyridoxal 5'-phosphate</name>
        <dbReference type="ChEBI" id="CHEBI:597326"/>
    </cofactor>
</comment>
<evidence type="ECO:0000313" key="6">
    <source>
        <dbReference type="EMBL" id="KIE47747.1"/>
    </source>
</evidence>
<proteinExistence type="predicted"/>
<dbReference type="GO" id="GO:0008483">
    <property type="term" value="F:transaminase activity"/>
    <property type="evidence" value="ECO:0007669"/>
    <property type="project" value="UniProtKB-KW"/>
</dbReference>
<evidence type="ECO:0000256" key="2">
    <source>
        <dbReference type="ARBA" id="ARBA00022576"/>
    </source>
</evidence>
<evidence type="ECO:0000256" key="3">
    <source>
        <dbReference type="ARBA" id="ARBA00022679"/>
    </source>
</evidence>